<keyword evidence="3" id="KW-0813">Transport</keyword>
<evidence type="ECO:0000256" key="8">
    <source>
        <dbReference type="SAM" id="Phobius"/>
    </source>
</evidence>
<dbReference type="PANTHER" id="PTHR36838">
    <property type="entry name" value="AUXIN EFFLUX CARRIER FAMILY PROTEIN"/>
    <property type="match status" value="1"/>
</dbReference>
<feature type="transmembrane region" description="Helical" evidence="8">
    <location>
        <begin position="295"/>
        <end position="318"/>
    </location>
</feature>
<dbReference type="Proteomes" id="UP000294902">
    <property type="component" value="Unassembled WGS sequence"/>
</dbReference>
<keyword evidence="7 8" id="KW-0472">Membrane</keyword>
<evidence type="ECO:0000256" key="4">
    <source>
        <dbReference type="ARBA" id="ARBA00022475"/>
    </source>
</evidence>
<dbReference type="AlphaFoldDB" id="A0A4R3MNY9"/>
<evidence type="ECO:0000256" key="1">
    <source>
        <dbReference type="ARBA" id="ARBA00004651"/>
    </source>
</evidence>
<keyword evidence="10" id="KW-1185">Reference proteome</keyword>
<feature type="transmembrane region" description="Helical" evidence="8">
    <location>
        <begin position="39"/>
        <end position="56"/>
    </location>
</feature>
<feature type="transmembrane region" description="Helical" evidence="8">
    <location>
        <begin position="6"/>
        <end position="27"/>
    </location>
</feature>
<feature type="transmembrane region" description="Helical" evidence="8">
    <location>
        <begin position="165"/>
        <end position="185"/>
    </location>
</feature>
<gene>
    <name evidence="9" type="ORF">EDC18_101291</name>
</gene>
<feature type="transmembrane region" description="Helical" evidence="8">
    <location>
        <begin position="205"/>
        <end position="222"/>
    </location>
</feature>
<keyword evidence="6 8" id="KW-1133">Transmembrane helix</keyword>
<comment type="subcellular location">
    <subcellularLocation>
        <location evidence="1">Cell membrane</location>
        <topology evidence="1">Multi-pass membrane protein</topology>
    </subcellularLocation>
</comment>
<dbReference type="OrthoDB" id="527159at2"/>
<evidence type="ECO:0000313" key="9">
    <source>
        <dbReference type="EMBL" id="TCT16995.1"/>
    </source>
</evidence>
<evidence type="ECO:0000256" key="6">
    <source>
        <dbReference type="ARBA" id="ARBA00022989"/>
    </source>
</evidence>
<accession>A0A4R3MNY9</accession>
<evidence type="ECO:0000256" key="5">
    <source>
        <dbReference type="ARBA" id="ARBA00022692"/>
    </source>
</evidence>
<dbReference type="GO" id="GO:0055085">
    <property type="term" value="P:transmembrane transport"/>
    <property type="evidence" value="ECO:0007669"/>
    <property type="project" value="InterPro"/>
</dbReference>
<dbReference type="InterPro" id="IPR038770">
    <property type="entry name" value="Na+/solute_symporter_sf"/>
</dbReference>
<dbReference type="RefSeq" id="WP_132249522.1">
    <property type="nucleotide sequence ID" value="NZ_SMAL01000001.1"/>
</dbReference>
<dbReference type="GO" id="GO:0005886">
    <property type="term" value="C:plasma membrane"/>
    <property type="evidence" value="ECO:0007669"/>
    <property type="project" value="UniProtKB-SubCell"/>
</dbReference>
<name>A0A4R3MNY9_9FIRM</name>
<reference evidence="9 10" key="1">
    <citation type="submission" date="2019-03" db="EMBL/GenBank/DDBJ databases">
        <title>Genomic Encyclopedia of Type Strains, Phase IV (KMG-IV): sequencing the most valuable type-strain genomes for metagenomic binning, comparative biology and taxonomic classification.</title>
        <authorList>
            <person name="Goeker M."/>
        </authorList>
    </citation>
    <scope>NUCLEOTIDE SEQUENCE [LARGE SCALE GENOMIC DNA]</scope>
    <source>
        <strain evidence="9 10">DSM 24629</strain>
    </source>
</reference>
<proteinExistence type="inferred from homology"/>
<dbReference type="PANTHER" id="PTHR36838:SF1">
    <property type="entry name" value="SLR1864 PROTEIN"/>
    <property type="match status" value="1"/>
</dbReference>
<sequence>MNIFFFILGNNILPIFLLIGAGFILSRKFDLDIKSLSKLNFYIFVPGFVFVSLYKTEVPVEALKALAFAIILVFVLCLVAYIIARLRKYDKSFGNAFINSIMFYNSGNIGLPLITLVFSSGSYIINGETPYLNIAITTQIMVMVTQNVTTNTIGFFNGGRASSHWLISIKKIFSMPTIYAIPAALIGKLLPYDLTQMPGWPGLEYIRSGLIATALITLGVQLSKTKFTLTNKRVYLSVFLRLIGGPIIALGLILLMGFDGIIAQALMISSAVPTSVNTALIAVEWDNHPEFASQAVMFSTLLSAVTLTVVIFTASLIFPI</sequence>
<keyword evidence="5 8" id="KW-0812">Transmembrane</keyword>
<feature type="transmembrane region" description="Helical" evidence="8">
    <location>
        <begin position="62"/>
        <end position="84"/>
    </location>
</feature>
<dbReference type="Gene3D" id="1.20.1530.20">
    <property type="match status" value="1"/>
</dbReference>
<evidence type="ECO:0000256" key="7">
    <source>
        <dbReference type="ARBA" id="ARBA00023136"/>
    </source>
</evidence>
<dbReference type="EMBL" id="SMAL01000001">
    <property type="protein sequence ID" value="TCT16995.1"/>
    <property type="molecule type" value="Genomic_DNA"/>
</dbReference>
<evidence type="ECO:0008006" key="11">
    <source>
        <dbReference type="Google" id="ProtNLM"/>
    </source>
</evidence>
<evidence type="ECO:0000313" key="10">
    <source>
        <dbReference type="Proteomes" id="UP000294902"/>
    </source>
</evidence>
<keyword evidence="4" id="KW-1003">Cell membrane</keyword>
<dbReference type="Pfam" id="PF03547">
    <property type="entry name" value="Mem_trans"/>
    <property type="match status" value="1"/>
</dbReference>
<dbReference type="InterPro" id="IPR004776">
    <property type="entry name" value="Mem_transp_PIN-like"/>
</dbReference>
<feature type="transmembrane region" description="Helical" evidence="8">
    <location>
        <begin position="131"/>
        <end position="153"/>
    </location>
</feature>
<protein>
    <recommendedName>
        <fullName evidence="11">Transporter</fullName>
    </recommendedName>
</protein>
<organism evidence="9 10">
    <name type="scientific">Natranaerovirga pectinivora</name>
    <dbReference type="NCBI Taxonomy" id="682400"/>
    <lineage>
        <taxon>Bacteria</taxon>
        <taxon>Bacillati</taxon>
        <taxon>Bacillota</taxon>
        <taxon>Clostridia</taxon>
        <taxon>Lachnospirales</taxon>
        <taxon>Natranaerovirgaceae</taxon>
        <taxon>Natranaerovirga</taxon>
    </lineage>
</organism>
<feature type="transmembrane region" description="Helical" evidence="8">
    <location>
        <begin position="261"/>
        <end position="283"/>
    </location>
</feature>
<comment type="similarity">
    <text evidence="2">Belongs to the auxin efflux carrier (TC 2.A.69) family.</text>
</comment>
<feature type="transmembrane region" description="Helical" evidence="8">
    <location>
        <begin position="96"/>
        <end position="125"/>
    </location>
</feature>
<feature type="transmembrane region" description="Helical" evidence="8">
    <location>
        <begin position="234"/>
        <end position="255"/>
    </location>
</feature>
<evidence type="ECO:0000256" key="3">
    <source>
        <dbReference type="ARBA" id="ARBA00022448"/>
    </source>
</evidence>
<evidence type="ECO:0000256" key="2">
    <source>
        <dbReference type="ARBA" id="ARBA00010145"/>
    </source>
</evidence>
<comment type="caution">
    <text evidence="9">The sequence shown here is derived from an EMBL/GenBank/DDBJ whole genome shotgun (WGS) entry which is preliminary data.</text>
</comment>